<gene>
    <name evidence="3" type="ORF">GCM10010151_67590</name>
</gene>
<protein>
    <recommendedName>
        <fullName evidence="5">DUF4190 domain-containing protein</fullName>
    </recommendedName>
</protein>
<dbReference type="RefSeq" id="WP_252799356.1">
    <property type="nucleotide sequence ID" value="NZ_BAAABM010000066.1"/>
</dbReference>
<proteinExistence type="predicted"/>
<organism evidence="3 4">
    <name type="scientific">Actinoallomurus spadix</name>
    <dbReference type="NCBI Taxonomy" id="79912"/>
    <lineage>
        <taxon>Bacteria</taxon>
        <taxon>Bacillati</taxon>
        <taxon>Actinomycetota</taxon>
        <taxon>Actinomycetes</taxon>
        <taxon>Streptosporangiales</taxon>
        <taxon>Thermomonosporaceae</taxon>
        <taxon>Actinoallomurus</taxon>
    </lineage>
</organism>
<reference evidence="4" key="1">
    <citation type="journal article" date="2019" name="Int. J. Syst. Evol. Microbiol.">
        <title>The Global Catalogue of Microorganisms (GCM) 10K type strain sequencing project: providing services to taxonomists for standard genome sequencing and annotation.</title>
        <authorList>
            <consortium name="The Broad Institute Genomics Platform"/>
            <consortium name="The Broad Institute Genome Sequencing Center for Infectious Disease"/>
            <person name="Wu L."/>
            <person name="Ma J."/>
        </authorList>
    </citation>
    <scope>NUCLEOTIDE SEQUENCE [LARGE SCALE GENOMIC DNA]</scope>
    <source>
        <strain evidence="4">JCM 3146</strain>
    </source>
</reference>
<feature type="region of interest" description="Disordered" evidence="1">
    <location>
        <begin position="1"/>
        <end position="36"/>
    </location>
</feature>
<dbReference type="Proteomes" id="UP001501822">
    <property type="component" value="Unassembled WGS sequence"/>
</dbReference>
<keyword evidence="4" id="KW-1185">Reference proteome</keyword>
<evidence type="ECO:0000313" key="4">
    <source>
        <dbReference type="Proteomes" id="UP001501822"/>
    </source>
</evidence>
<feature type="transmembrane region" description="Helical" evidence="2">
    <location>
        <begin position="75"/>
        <end position="99"/>
    </location>
</feature>
<sequence>MTWQDPYGQYGQSPHGQDPYQQQGWQNTQPGWQDPYAQQQGYGTQQGYGQQQGYGYYGPPGAPPAGSNGGAVGALIANIVSALLCCGGIAWLPGIILAAMAMNRNTTDPESAKQLTLWSWVCFALNFVLVAVLIVVLFAIGVIGENSGTSSPTY</sequence>
<keyword evidence="2" id="KW-1133">Transmembrane helix</keyword>
<accession>A0ABP3HER3</accession>
<evidence type="ECO:0000313" key="3">
    <source>
        <dbReference type="EMBL" id="GAA0368156.1"/>
    </source>
</evidence>
<comment type="caution">
    <text evidence="3">The sequence shown here is derived from an EMBL/GenBank/DDBJ whole genome shotgun (WGS) entry which is preliminary data.</text>
</comment>
<keyword evidence="2" id="KW-0812">Transmembrane</keyword>
<keyword evidence="2" id="KW-0472">Membrane</keyword>
<feature type="compositionally biased region" description="Polar residues" evidence="1">
    <location>
        <begin position="10"/>
        <end position="31"/>
    </location>
</feature>
<evidence type="ECO:0008006" key="5">
    <source>
        <dbReference type="Google" id="ProtNLM"/>
    </source>
</evidence>
<dbReference type="EMBL" id="BAAABM010000066">
    <property type="protein sequence ID" value="GAA0368156.1"/>
    <property type="molecule type" value="Genomic_DNA"/>
</dbReference>
<evidence type="ECO:0000256" key="1">
    <source>
        <dbReference type="SAM" id="MobiDB-lite"/>
    </source>
</evidence>
<name>A0ABP3HER3_9ACTN</name>
<feature type="transmembrane region" description="Helical" evidence="2">
    <location>
        <begin position="120"/>
        <end position="144"/>
    </location>
</feature>
<evidence type="ECO:0000256" key="2">
    <source>
        <dbReference type="SAM" id="Phobius"/>
    </source>
</evidence>